<dbReference type="Gene3D" id="3.40.50.300">
    <property type="entry name" value="P-loop containing nucleotide triphosphate hydrolases"/>
    <property type="match status" value="1"/>
</dbReference>
<dbReference type="AlphaFoldDB" id="A0A1J5PGZ8"/>
<keyword evidence="2" id="KW-0325">Glycoprotein</keyword>
<dbReference type="Pfam" id="PF00685">
    <property type="entry name" value="Sulfotransfer_1"/>
    <property type="match status" value="1"/>
</dbReference>
<feature type="domain" description="Sulfotransferase" evidence="3">
    <location>
        <begin position="7"/>
        <end position="196"/>
    </location>
</feature>
<dbReference type="SUPFAM" id="SSF52540">
    <property type="entry name" value="P-loop containing nucleoside triphosphate hydrolases"/>
    <property type="match status" value="1"/>
</dbReference>
<keyword evidence="1 4" id="KW-0808">Transferase</keyword>
<dbReference type="InterPro" id="IPR000863">
    <property type="entry name" value="Sulfotransferase_dom"/>
</dbReference>
<name>A0A1J5PGZ8_9ZZZZ</name>
<evidence type="ECO:0000256" key="1">
    <source>
        <dbReference type="ARBA" id="ARBA00022679"/>
    </source>
</evidence>
<reference evidence="4" key="1">
    <citation type="submission" date="2016-10" db="EMBL/GenBank/DDBJ databases">
        <title>Sequence of Gallionella enrichment culture.</title>
        <authorList>
            <person name="Poehlein A."/>
            <person name="Muehling M."/>
            <person name="Daniel R."/>
        </authorList>
    </citation>
    <scope>NUCLEOTIDE SEQUENCE</scope>
</reference>
<dbReference type="InterPro" id="IPR037359">
    <property type="entry name" value="NST/OST"/>
</dbReference>
<evidence type="ECO:0000256" key="2">
    <source>
        <dbReference type="ARBA" id="ARBA00023180"/>
    </source>
</evidence>
<dbReference type="GO" id="GO:0008146">
    <property type="term" value="F:sulfotransferase activity"/>
    <property type="evidence" value="ECO:0007669"/>
    <property type="project" value="InterPro"/>
</dbReference>
<protein>
    <submittedName>
        <fullName evidence="4">Sulfotransferase domain protein</fullName>
    </submittedName>
</protein>
<organism evidence="4">
    <name type="scientific">mine drainage metagenome</name>
    <dbReference type="NCBI Taxonomy" id="410659"/>
    <lineage>
        <taxon>unclassified sequences</taxon>
        <taxon>metagenomes</taxon>
        <taxon>ecological metagenomes</taxon>
    </lineage>
</organism>
<accession>A0A1J5PGZ8</accession>
<proteinExistence type="predicted"/>
<dbReference type="PANTHER" id="PTHR10605">
    <property type="entry name" value="HEPARAN SULFATE SULFOTRANSFERASE"/>
    <property type="match status" value="1"/>
</dbReference>
<dbReference type="InterPro" id="IPR027417">
    <property type="entry name" value="P-loop_NTPase"/>
</dbReference>
<dbReference type="EMBL" id="MLJW01006175">
    <property type="protein sequence ID" value="OIQ67063.1"/>
    <property type="molecule type" value="Genomic_DNA"/>
</dbReference>
<comment type="caution">
    <text evidence="4">The sequence shown here is derived from an EMBL/GenBank/DDBJ whole genome shotgun (WGS) entry which is preliminary data.</text>
</comment>
<dbReference type="PANTHER" id="PTHR10605:SF56">
    <property type="entry name" value="BIFUNCTIONAL HEPARAN SULFATE N-DEACETYLASE_N-SULFOTRANSFERASE"/>
    <property type="match status" value="1"/>
</dbReference>
<gene>
    <name evidence="4" type="ORF">GALL_513620</name>
</gene>
<evidence type="ECO:0000259" key="3">
    <source>
        <dbReference type="Pfam" id="PF00685"/>
    </source>
</evidence>
<evidence type="ECO:0000313" key="4">
    <source>
        <dbReference type="EMBL" id="OIQ67063.1"/>
    </source>
</evidence>
<sequence>MKPLVNFIVIGAQKAGTTALFDYMGDMPGLSLSRTKEVHFFDDETVDWTAPDYGAYHAQFEAGGDLLRGEATPIYVYWPRSLERIKAYNPQVRLILMLRDPVERAWSHWRMEYGRGAETRPFSWCVREGRQRLFDAEPWGFHREFSYVERGFYGEQVARVFQLFERDQVLLLQSEALQSDPNAVLSRLSRFLGSPAPPAMAPRRIHVGREFEGLTPQDIRHLREVYSRDALRLKELTGLELGRAEG</sequence>